<evidence type="ECO:0000256" key="4">
    <source>
        <dbReference type="ARBA" id="ARBA00022827"/>
    </source>
</evidence>
<gene>
    <name evidence="8" type="ORF">KO481_11795</name>
</gene>
<evidence type="ECO:0000259" key="7">
    <source>
        <dbReference type="PROSITE" id="PS00624"/>
    </source>
</evidence>
<feature type="domain" description="Glucose-methanol-choline oxidoreductase N-terminal" evidence="7">
    <location>
        <begin position="256"/>
        <end position="270"/>
    </location>
</feature>
<reference evidence="8 9" key="1">
    <citation type="submission" date="2021-06" db="EMBL/GenBank/DDBJ databases">
        <title>Actinomycetes sequencing.</title>
        <authorList>
            <person name="Shan Q."/>
        </authorList>
    </citation>
    <scope>NUCLEOTIDE SEQUENCE [LARGE SCALE GENOMIC DNA]</scope>
    <source>
        <strain evidence="8 9">NEAU-G5</strain>
    </source>
</reference>
<dbReference type="PANTHER" id="PTHR11552">
    <property type="entry name" value="GLUCOSE-METHANOL-CHOLINE GMC OXIDOREDUCTASE"/>
    <property type="match status" value="1"/>
</dbReference>
<comment type="caution">
    <text evidence="8">The sequence shown here is derived from an EMBL/GenBank/DDBJ whole genome shotgun (WGS) entry which is preliminary data.</text>
</comment>
<protein>
    <submittedName>
        <fullName evidence="8">FAD-dependent oxidoreductase</fullName>
    </submittedName>
</protein>
<dbReference type="SUPFAM" id="SSF54373">
    <property type="entry name" value="FAD-linked reductases, C-terminal domain"/>
    <property type="match status" value="1"/>
</dbReference>
<comment type="similarity">
    <text evidence="2 5">Belongs to the GMC oxidoreductase family.</text>
</comment>
<dbReference type="InterPro" id="IPR000172">
    <property type="entry name" value="GMC_OxRdtase_N"/>
</dbReference>
<feature type="domain" description="Glucose-methanol-choline oxidoreductase N-terminal" evidence="6">
    <location>
        <begin position="85"/>
        <end position="108"/>
    </location>
</feature>
<evidence type="ECO:0000313" key="8">
    <source>
        <dbReference type="EMBL" id="MBU3062205.1"/>
    </source>
</evidence>
<keyword evidence="9" id="KW-1185">Reference proteome</keyword>
<dbReference type="InterPro" id="IPR007867">
    <property type="entry name" value="GMC_OxRtase_C"/>
</dbReference>
<keyword evidence="4 5" id="KW-0274">FAD</keyword>
<name>A0ABS6AXF4_9NOCA</name>
<dbReference type="Gene3D" id="3.50.50.60">
    <property type="entry name" value="FAD/NAD(P)-binding domain"/>
    <property type="match status" value="1"/>
</dbReference>
<dbReference type="PROSITE" id="PS00623">
    <property type="entry name" value="GMC_OXRED_1"/>
    <property type="match status" value="1"/>
</dbReference>
<evidence type="ECO:0000259" key="6">
    <source>
        <dbReference type="PROSITE" id="PS00623"/>
    </source>
</evidence>
<accession>A0ABS6AXF4</accession>
<dbReference type="EMBL" id="JAHKNI010000003">
    <property type="protein sequence ID" value="MBU3062205.1"/>
    <property type="molecule type" value="Genomic_DNA"/>
</dbReference>
<dbReference type="PIRSF" id="PIRSF000137">
    <property type="entry name" value="Alcohol_oxidase"/>
    <property type="match status" value="1"/>
</dbReference>
<evidence type="ECO:0000256" key="2">
    <source>
        <dbReference type="ARBA" id="ARBA00010790"/>
    </source>
</evidence>
<evidence type="ECO:0000313" key="9">
    <source>
        <dbReference type="Proteomes" id="UP000733379"/>
    </source>
</evidence>
<dbReference type="InterPro" id="IPR012132">
    <property type="entry name" value="GMC_OxRdtase"/>
</dbReference>
<dbReference type="SUPFAM" id="SSF51905">
    <property type="entry name" value="FAD/NAD(P)-binding domain"/>
    <property type="match status" value="1"/>
</dbReference>
<dbReference type="Proteomes" id="UP000733379">
    <property type="component" value="Unassembled WGS sequence"/>
</dbReference>
<evidence type="ECO:0000256" key="1">
    <source>
        <dbReference type="ARBA" id="ARBA00001974"/>
    </source>
</evidence>
<dbReference type="PROSITE" id="PS00624">
    <property type="entry name" value="GMC_OXRED_2"/>
    <property type="match status" value="1"/>
</dbReference>
<dbReference type="Pfam" id="PF05199">
    <property type="entry name" value="GMC_oxred_C"/>
    <property type="match status" value="1"/>
</dbReference>
<comment type="cofactor">
    <cofactor evidence="1">
        <name>FAD</name>
        <dbReference type="ChEBI" id="CHEBI:57692"/>
    </cofactor>
</comment>
<dbReference type="Gene3D" id="3.30.560.10">
    <property type="entry name" value="Glucose Oxidase, domain 3"/>
    <property type="match status" value="1"/>
</dbReference>
<sequence>MTEVADYIVVGSGSAGAIIARRLADAGAAVTLLEAGRRDNTRLVRKPGMIGPLHSVPQLKQIVDWGHYTVEQKHALARKVPMTHGKVVGGSSSINGMVFVRGNRKNFDDWAAEGNTGWSYEDVLPSFKKFESFEDGGNEWRGGDGPIKVIRARDLTPASESFIEALVQATGARRNPDYNGAEQEGVSIFQQSNSNGLRSSTAVGYLDDRPANLTVLPKTQVARVVIENGRAVGVEILTVRGREVLRAAREVIVSAGAFGSPQLLQLSGIGPADHLRAFDIDVVADLPVGDNLHDHLFVPMSFAMPTALHRSSPGHFASALVRETLRNNSTWLARSVFEVVSFLRTSQAKDIPDLQLHVLPWSYPGPNQDAPIRHVPDPRCALTVMSTLIYPRSRGTVRLLSADPAAAPAIDPNYLDEQVDVDTLVEGMELIREIMAAGPIAGAVDTEVQPGAQHRTRADLAKEVPNRATTVYHPVGTCRMGVDERAVVDPTLRVRGVEGLRVADASIMPSIVGGNTNATTMMIGEHAAAMLLG</sequence>
<proteinExistence type="inferred from homology"/>
<evidence type="ECO:0000256" key="3">
    <source>
        <dbReference type="ARBA" id="ARBA00022630"/>
    </source>
</evidence>
<organism evidence="8 9">
    <name type="scientific">Nocardia albiluteola</name>
    <dbReference type="NCBI Taxonomy" id="2842303"/>
    <lineage>
        <taxon>Bacteria</taxon>
        <taxon>Bacillati</taxon>
        <taxon>Actinomycetota</taxon>
        <taxon>Actinomycetes</taxon>
        <taxon>Mycobacteriales</taxon>
        <taxon>Nocardiaceae</taxon>
        <taxon>Nocardia</taxon>
    </lineage>
</organism>
<evidence type="ECO:0000256" key="5">
    <source>
        <dbReference type="RuleBase" id="RU003968"/>
    </source>
</evidence>
<dbReference type="Pfam" id="PF00732">
    <property type="entry name" value="GMC_oxred_N"/>
    <property type="match status" value="1"/>
</dbReference>
<keyword evidence="3 5" id="KW-0285">Flavoprotein</keyword>
<dbReference type="RefSeq" id="WP_215917079.1">
    <property type="nucleotide sequence ID" value="NZ_JAHKNI010000003.1"/>
</dbReference>
<dbReference type="InterPro" id="IPR036188">
    <property type="entry name" value="FAD/NAD-bd_sf"/>
</dbReference>
<dbReference type="PANTHER" id="PTHR11552:SF147">
    <property type="entry name" value="CHOLINE DEHYDROGENASE, MITOCHONDRIAL"/>
    <property type="match status" value="1"/>
</dbReference>